<sequence>MIRHSLRTSFRTLGIGAVAAMAVGLAAPATASAQSLDELGRPTEPVLQAMENLAEQQWIPEDSRGTILRLVGFFRGSGEPGTPLPENGPVIAQFAYPTIMQNCIGGEQTAVGAATAVPGPADLPLPGIPNGQLGFVFTALGTEGVAEHQVQPMTVDWVNIHNGRTGQTVLTYNGINEGGPATLNGVADTGPGHVLMVLRGGVTTTLEDGGTSNCVPFPTVGSAFVG</sequence>
<feature type="chain" id="PRO_5046751236" description="Secreted protein" evidence="1">
    <location>
        <begin position="32"/>
        <end position="226"/>
    </location>
</feature>
<reference evidence="2 3" key="1">
    <citation type="submission" date="2024-09" db="EMBL/GenBank/DDBJ databases">
        <authorList>
            <person name="Sun Q."/>
            <person name="Mori K."/>
        </authorList>
    </citation>
    <scope>NUCLEOTIDE SEQUENCE [LARGE SCALE GENOMIC DNA]</scope>
    <source>
        <strain evidence="2 3">CCM 7659</strain>
    </source>
</reference>
<proteinExistence type="predicted"/>
<evidence type="ECO:0000256" key="1">
    <source>
        <dbReference type="SAM" id="SignalP"/>
    </source>
</evidence>
<feature type="signal peptide" evidence="1">
    <location>
        <begin position="1"/>
        <end position="31"/>
    </location>
</feature>
<keyword evidence="3" id="KW-1185">Reference proteome</keyword>
<dbReference type="EMBL" id="JBHMDY010000004">
    <property type="protein sequence ID" value="MFB9259990.1"/>
    <property type="molecule type" value="Genomic_DNA"/>
</dbReference>
<organism evidence="2 3">
    <name type="scientific">Dietzia aerolata</name>
    <dbReference type="NCBI Taxonomy" id="595984"/>
    <lineage>
        <taxon>Bacteria</taxon>
        <taxon>Bacillati</taxon>
        <taxon>Actinomycetota</taxon>
        <taxon>Actinomycetes</taxon>
        <taxon>Mycobacteriales</taxon>
        <taxon>Dietziaceae</taxon>
        <taxon>Dietzia</taxon>
    </lineage>
</organism>
<gene>
    <name evidence="2" type="ORF">ACFFVD_09255</name>
</gene>
<evidence type="ECO:0000313" key="3">
    <source>
        <dbReference type="Proteomes" id="UP001589700"/>
    </source>
</evidence>
<dbReference type="Proteomes" id="UP001589700">
    <property type="component" value="Unassembled WGS sequence"/>
</dbReference>
<keyword evidence="1" id="KW-0732">Signal</keyword>
<comment type="caution">
    <text evidence="2">The sequence shown here is derived from an EMBL/GenBank/DDBJ whole genome shotgun (WGS) entry which is preliminary data.</text>
</comment>
<dbReference type="RefSeq" id="WP_182630795.1">
    <property type="nucleotide sequence ID" value="NZ_JAALDM010000011.1"/>
</dbReference>
<evidence type="ECO:0000313" key="2">
    <source>
        <dbReference type="EMBL" id="MFB9259990.1"/>
    </source>
</evidence>
<evidence type="ECO:0008006" key="4">
    <source>
        <dbReference type="Google" id="ProtNLM"/>
    </source>
</evidence>
<protein>
    <recommendedName>
        <fullName evidence="4">Secreted protein</fullName>
    </recommendedName>
</protein>
<accession>A0ABV5JSV3</accession>
<name>A0ABV5JSV3_9ACTN</name>